<reference evidence="2 3" key="1">
    <citation type="submission" date="2024-06" db="EMBL/GenBank/DDBJ databases">
        <title>A chromosome-level genome assembly of beet webworm, Loxostege sticticalis.</title>
        <authorList>
            <person name="Zhang Y."/>
        </authorList>
    </citation>
    <scope>NUCLEOTIDE SEQUENCE [LARGE SCALE GENOMIC DNA]</scope>
    <source>
        <strain evidence="2">AQ028</strain>
        <tissue evidence="2">Male pupae</tissue>
    </source>
</reference>
<dbReference type="PANTHER" id="PTHR10174:SF222">
    <property type="entry name" value="GH10083P-RELATED"/>
    <property type="match status" value="1"/>
</dbReference>
<evidence type="ECO:0000313" key="2">
    <source>
        <dbReference type="EMBL" id="KAL0818348.1"/>
    </source>
</evidence>
<dbReference type="SUPFAM" id="SSF52087">
    <property type="entry name" value="CRAL/TRIO domain"/>
    <property type="match status" value="1"/>
</dbReference>
<dbReference type="PRINTS" id="PR00180">
    <property type="entry name" value="CRETINALDHBP"/>
</dbReference>
<dbReference type="CDD" id="cd00170">
    <property type="entry name" value="SEC14"/>
    <property type="match status" value="1"/>
</dbReference>
<dbReference type="InterPro" id="IPR001251">
    <property type="entry name" value="CRAL-TRIO_dom"/>
</dbReference>
<evidence type="ECO:0000259" key="1">
    <source>
        <dbReference type="PROSITE" id="PS50191"/>
    </source>
</evidence>
<sequence length="311" mass="36018">MEAVPNNPLLRVTKEDLEFARNSYVITDIQRINESIDAIIEWMQKQDHLVESSKHTSREYLERIYMLALGSTENAKKKIDKLFTMRGMVPEICLHRTPGEFERLLSCVKFVPMPKLVPKDRTRVLVTQVIGKTIDDFSLLEYCRYGNMIGEYRMYHDYNAGDRFICDLNGVSIISKMNPVVMKKYDLIGEAYATKVKGVHIINAPPYIDTLVSLLKSAMRNKVAGRLHVHSSYEDLYKHIDKEVLPEDYGGDELPIAKLAEKWKEHLSKPEMIKWMEDQDKLVSDESKRSSNNFNQEYMGMPGSFRKLNVD</sequence>
<organism evidence="2 3">
    <name type="scientific">Loxostege sticticalis</name>
    <name type="common">Beet webworm moth</name>
    <dbReference type="NCBI Taxonomy" id="481309"/>
    <lineage>
        <taxon>Eukaryota</taxon>
        <taxon>Metazoa</taxon>
        <taxon>Ecdysozoa</taxon>
        <taxon>Arthropoda</taxon>
        <taxon>Hexapoda</taxon>
        <taxon>Insecta</taxon>
        <taxon>Pterygota</taxon>
        <taxon>Neoptera</taxon>
        <taxon>Endopterygota</taxon>
        <taxon>Lepidoptera</taxon>
        <taxon>Glossata</taxon>
        <taxon>Ditrysia</taxon>
        <taxon>Pyraloidea</taxon>
        <taxon>Crambidae</taxon>
        <taxon>Pyraustinae</taxon>
        <taxon>Loxostege</taxon>
    </lineage>
</organism>
<dbReference type="EMBL" id="JBEDNZ010000022">
    <property type="protein sequence ID" value="KAL0818348.1"/>
    <property type="molecule type" value="Genomic_DNA"/>
</dbReference>
<protein>
    <recommendedName>
        <fullName evidence="1">CRAL-TRIO domain-containing protein</fullName>
    </recommendedName>
</protein>
<comment type="caution">
    <text evidence="2">The sequence shown here is derived from an EMBL/GenBank/DDBJ whole genome shotgun (WGS) entry which is preliminary data.</text>
</comment>
<dbReference type="Proteomes" id="UP001549921">
    <property type="component" value="Unassembled WGS sequence"/>
</dbReference>
<dbReference type="AlphaFoldDB" id="A0ABD0SGY6"/>
<feature type="domain" description="CRAL-TRIO" evidence="1">
    <location>
        <begin position="165"/>
        <end position="257"/>
    </location>
</feature>
<evidence type="ECO:0000313" key="3">
    <source>
        <dbReference type="Proteomes" id="UP001549921"/>
    </source>
</evidence>
<gene>
    <name evidence="2" type="ORF">ABMA28_008826</name>
</gene>
<proteinExistence type="predicted"/>
<dbReference type="PROSITE" id="PS50191">
    <property type="entry name" value="CRAL_TRIO"/>
    <property type="match status" value="1"/>
</dbReference>
<dbReference type="InterPro" id="IPR036865">
    <property type="entry name" value="CRAL-TRIO_dom_sf"/>
</dbReference>
<accession>A0ABD0SGY6</accession>
<name>A0ABD0SGY6_LOXSC</name>
<dbReference type="Pfam" id="PF00650">
    <property type="entry name" value="CRAL_TRIO"/>
    <property type="match status" value="1"/>
</dbReference>
<dbReference type="Gene3D" id="3.40.525.10">
    <property type="entry name" value="CRAL-TRIO lipid binding domain"/>
    <property type="match status" value="1"/>
</dbReference>
<dbReference type="PANTHER" id="PTHR10174">
    <property type="entry name" value="ALPHA-TOCOPHEROL TRANSFER PROTEIN-RELATED"/>
    <property type="match status" value="1"/>
</dbReference>